<feature type="domain" description="PKD" evidence="11">
    <location>
        <begin position="1012"/>
        <end position="1096"/>
    </location>
</feature>
<comment type="caution">
    <text evidence="13">The sequence shown here is derived from an EMBL/GenBank/DDBJ whole genome shotgun (WGS) entry which is preliminary data.</text>
</comment>
<dbReference type="SUPFAM" id="SSF49265">
    <property type="entry name" value="Fibronectin type III"/>
    <property type="match status" value="1"/>
</dbReference>
<comment type="subcellular location">
    <subcellularLocation>
        <location evidence="1">Membrane</location>
        <topology evidence="1">Multi-pass membrane protein</topology>
    </subcellularLocation>
</comment>
<keyword evidence="14" id="KW-1185">Reference proteome</keyword>
<evidence type="ECO:0000256" key="6">
    <source>
        <dbReference type="ARBA" id="ARBA00023136"/>
    </source>
</evidence>
<dbReference type="GO" id="GO:0005261">
    <property type="term" value="F:monoatomic cation channel activity"/>
    <property type="evidence" value="ECO:0007669"/>
    <property type="project" value="TreeGrafter"/>
</dbReference>
<organism evidence="13 14">
    <name type="scientific">Homoserinimonas hongtaonis</name>
    <dbReference type="NCBI Taxonomy" id="2079791"/>
    <lineage>
        <taxon>Bacteria</taxon>
        <taxon>Bacillati</taxon>
        <taxon>Actinomycetota</taxon>
        <taxon>Actinomycetes</taxon>
        <taxon>Micrococcales</taxon>
        <taxon>Microbacteriaceae</taxon>
        <taxon>Homoserinimonas</taxon>
    </lineage>
</organism>
<dbReference type="InterPro" id="IPR003961">
    <property type="entry name" value="FN3_dom"/>
</dbReference>
<keyword evidence="8" id="KW-0378">Hydrolase</keyword>
<reference evidence="14" key="1">
    <citation type="submission" date="2018-04" db="EMBL/GenBank/DDBJ databases">
        <authorList>
            <person name="Liu S."/>
            <person name="Wang Z."/>
            <person name="Li J."/>
        </authorList>
    </citation>
    <scope>NUCLEOTIDE SEQUENCE [LARGE SCALE GENOMIC DNA]</scope>
    <source>
        <strain evidence="14">S1194</strain>
    </source>
</reference>
<keyword evidence="3 10" id="KW-0732">Signal</keyword>
<dbReference type="SUPFAM" id="SSF50998">
    <property type="entry name" value="Quinoprotein alcohol dehydrogenase-like"/>
    <property type="match status" value="1"/>
</dbReference>
<evidence type="ECO:0000313" key="13">
    <source>
        <dbReference type="EMBL" id="PWB98483.1"/>
    </source>
</evidence>
<keyword evidence="9" id="KW-0624">Polysaccharide degradation</keyword>
<keyword evidence="7" id="KW-1015">Disulfide bond</keyword>
<dbReference type="InterPro" id="IPR013320">
    <property type="entry name" value="ConA-like_dom_sf"/>
</dbReference>
<accession>A0A2U1T3Y9</accession>
<evidence type="ECO:0000256" key="8">
    <source>
        <dbReference type="ARBA" id="ARBA00023295"/>
    </source>
</evidence>
<evidence type="ECO:0000256" key="3">
    <source>
        <dbReference type="ARBA" id="ARBA00022729"/>
    </source>
</evidence>
<dbReference type="SMART" id="SM00560">
    <property type="entry name" value="LamGL"/>
    <property type="match status" value="2"/>
</dbReference>
<proteinExistence type="predicted"/>
<evidence type="ECO:0000259" key="12">
    <source>
        <dbReference type="PROSITE" id="PS50853"/>
    </source>
</evidence>
<dbReference type="InterPro" id="IPR011047">
    <property type="entry name" value="Quinoprotein_ADH-like_sf"/>
</dbReference>
<evidence type="ECO:0000256" key="5">
    <source>
        <dbReference type="ARBA" id="ARBA00022989"/>
    </source>
</evidence>
<feature type="domain" description="PKD" evidence="11">
    <location>
        <begin position="1098"/>
        <end position="1182"/>
    </location>
</feature>
<dbReference type="Pfam" id="PF18911">
    <property type="entry name" value="PKD_4"/>
    <property type="match status" value="3"/>
</dbReference>
<name>A0A2U1T3Y9_9MICO</name>
<evidence type="ECO:0000256" key="7">
    <source>
        <dbReference type="ARBA" id="ARBA00023157"/>
    </source>
</evidence>
<dbReference type="PROSITE" id="PS50853">
    <property type="entry name" value="FN3"/>
    <property type="match status" value="1"/>
</dbReference>
<sequence length="1688" mass="171642">MSALSTKVAAALTAAVLMLALLLATPPPAIADTAPVDPAVPKTIAADGLPTVQINGVAWSQVIIGNTVYVGGEFTSARPAGSARGVNEVPRTHLLAYNLTTGALITTFNPTLNGQVLGLAASPDGTRLYAVGDFTQVNGTTFSRAVAFSVATGQTINSFKPILSTQGRAVVATADTVYLGGNFTSVSGVARNRVAAVAASNGAVLPFNANANSAVNALALTKNGAKLIVGGKYSTLGGAAARGLGAVDPTSGAVQPWAINNTIYASGESAAFVSLYADDDAVYGTAWAWGKDDGNLEGVFSANPDTGAIIWLNDCHGDTYSVYPMGDVVYSVGHAHYCGNIGGFPQPDPWVFHRATATTKAATGTVTRDPHGYYNFEGNPSPTLLNWFPNLNAGTYTGQNQGPWHITGNGQYVVQGGEFTTVNGVAQQGLVRFAVSSIAPNKIGPQSNEGLTPSVVSFRTGEARVSWQATSDRDNSDLTYKVTRNGVVVHTVVQSSNFWTRPTMGFTDTGLAPGSRHLYRVYAYDPFGNEASRTAIYVTIATADASNDYAEAVAADDPSYYWPLDEPSGTVAYDHEGFSDLTLGSGVARGAAGAVSGNAASDFDGTSSGFGTTASPSAGPSSFTVEAWINTTTDRGGKIIGFGNSATGNSGNYDRHVYMDNSGRIWFGVHPGAVRTVNSSASFNNGAWHHVAASLGANGMRLFVDGNLVGSRDDVTSAQAYDGVWRVGGDNTGGWSSQPSSNYFDGAIDEVAVYPTVLTRSDLVSHYVASGRTSPLPPAPTDNYGKAVYDNDPTLYWRLNDTTGTAVADSGPNGNPGVFSGGVTKNVAGAITGTSNRAVNFGGTSGVAGSSEQFTNPSTYSLETWFKTTTTQGGKLIGFGDQRTALSSNYDRHIYMQDDGALVFGAWTGSANTITSPTGLNNGEWHHAVGTQSSAGMALYVDGVLVGTNPATSAQEYSGYWRIGGDTTWGSSSSYFAGTLDEVAVYSTALPASTVSGHYALGATGTIPNAAPTAAFTAASSQLAVAVNAADSTDSDGTIVGYAWDFGDGATTTGVGASHTYAAAGDYLITLTVTDNDGATDTETRSITVTAPPANVAPTASFTVSSSGLTASVNGSASADSDGSIAGYAWNFGDGATATGQTASHAYAADGTYTVTLTVTDDDGATASTTRTVTVSAPPAPTGLAQDAFGRTVPSGWGSADLGGAWAVTGTASRYSVSGGVGLMTAPAGQTLKATLGAVSSSDTDLSVQFSTDKVLTGGGEYLSAIGRQVGTFDYRARVRLLATGDVVLQLVQGGTTLQSLTIPGMTHAANTPLALRLQVTGTSPTTIRAKVWPASAPEPGAWQASVTDSTAGLQTAGSIALESFISGSATNGPITTRFDNLSVTPTSTTPPPANVAPTASFTAAANGLTASVNAAASADSDGTIAGYAWNFGDGATATGVTASHAYASAGTYTVTLTVTDDDGATGGTTRSVTVTAPPAGSPLAADAFERSATAGWGTAVTGGAWTTAGGNANFSVSGGGGLLSTPAGITLKGSLLGVSSTNVDLRVAFSIDKAPTGNGAYLSAIGRQGSTSDYRARVRLLSTGDVVLQLVEGGTVLQTLTIPGMTYAAGEQLQVRLQVFGTAPTTIRASVWKTGQPEPTTWQASATNAAAGLQAAGPIGLESYMAGSTTNGPIVARFDDLVVNPTP</sequence>
<dbReference type="SUPFAM" id="SSF49299">
    <property type="entry name" value="PKD domain"/>
    <property type="match status" value="3"/>
</dbReference>
<dbReference type="PANTHER" id="PTHR46730">
    <property type="entry name" value="POLYCYSTIN-1"/>
    <property type="match status" value="1"/>
</dbReference>
<dbReference type="PROSITE" id="PS50093">
    <property type="entry name" value="PKD"/>
    <property type="match status" value="3"/>
</dbReference>
<dbReference type="PANTHER" id="PTHR46730:SF4">
    <property type="entry name" value="POLYCYSTIC KIDNEY DISEASE PROTEIN 1-LIKE 1"/>
    <property type="match status" value="1"/>
</dbReference>
<gene>
    <name evidence="13" type="ORF">DF220_06790</name>
</gene>
<dbReference type="SMART" id="SM00089">
    <property type="entry name" value="PKD"/>
    <property type="match status" value="3"/>
</dbReference>
<feature type="chain" id="PRO_5015452868" evidence="10">
    <location>
        <begin position="32"/>
        <end position="1688"/>
    </location>
</feature>
<evidence type="ECO:0000256" key="10">
    <source>
        <dbReference type="SAM" id="SignalP"/>
    </source>
</evidence>
<dbReference type="InterPro" id="IPR006558">
    <property type="entry name" value="LamG-like"/>
</dbReference>
<keyword evidence="4" id="KW-0677">Repeat</keyword>
<evidence type="ECO:0000313" key="14">
    <source>
        <dbReference type="Proteomes" id="UP000244978"/>
    </source>
</evidence>
<keyword evidence="6" id="KW-0472">Membrane</keyword>
<dbReference type="InterPro" id="IPR022409">
    <property type="entry name" value="PKD/Chitinase_dom"/>
</dbReference>
<evidence type="ECO:0000256" key="4">
    <source>
        <dbReference type="ARBA" id="ARBA00022737"/>
    </source>
</evidence>
<dbReference type="InterPro" id="IPR036116">
    <property type="entry name" value="FN3_sf"/>
</dbReference>
<evidence type="ECO:0000256" key="1">
    <source>
        <dbReference type="ARBA" id="ARBA00004141"/>
    </source>
</evidence>
<dbReference type="GO" id="GO:0005886">
    <property type="term" value="C:plasma membrane"/>
    <property type="evidence" value="ECO:0007669"/>
    <property type="project" value="TreeGrafter"/>
</dbReference>
<dbReference type="Pfam" id="PF13385">
    <property type="entry name" value="Laminin_G_3"/>
    <property type="match status" value="2"/>
</dbReference>
<protein>
    <submittedName>
        <fullName evidence="13">Cell surface protein</fullName>
    </submittedName>
</protein>
<feature type="signal peptide" evidence="10">
    <location>
        <begin position="1"/>
        <end position="31"/>
    </location>
</feature>
<dbReference type="Gene3D" id="2.60.120.200">
    <property type="match status" value="2"/>
</dbReference>
<keyword evidence="8" id="KW-0326">Glycosidase</keyword>
<feature type="domain" description="PKD" evidence="11">
    <location>
        <begin position="1398"/>
        <end position="1482"/>
    </location>
</feature>
<dbReference type="InterPro" id="IPR000601">
    <property type="entry name" value="PKD_dom"/>
</dbReference>
<dbReference type="SUPFAM" id="SSF49899">
    <property type="entry name" value="Concanavalin A-like lectins/glucanases"/>
    <property type="match status" value="2"/>
</dbReference>
<dbReference type="InterPro" id="IPR013783">
    <property type="entry name" value="Ig-like_fold"/>
</dbReference>
<keyword evidence="2" id="KW-0812">Transmembrane</keyword>
<feature type="domain" description="Fibronectin type-III" evidence="12">
    <location>
        <begin position="447"/>
        <end position="545"/>
    </location>
</feature>
<dbReference type="InterPro" id="IPR035986">
    <property type="entry name" value="PKD_dom_sf"/>
</dbReference>
<dbReference type="GO" id="GO:0016798">
    <property type="term" value="F:hydrolase activity, acting on glycosyl bonds"/>
    <property type="evidence" value="ECO:0007669"/>
    <property type="project" value="UniProtKB-KW"/>
</dbReference>
<dbReference type="Proteomes" id="UP000244978">
    <property type="component" value="Unassembled WGS sequence"/>
</dbReference>
<dbReference type="GO" id="GO:0006816">
    <property type="term" value="P:calcium ion transport"/>
    <property type="evidence" value="ECO:0007669"/>
    <property type="project" value="TreeGrafter"/>
</dbReference>
<evidence type="ECO:0000259" key="11">
    <source>
        <dbReference type="PROSITE" id="PS50093"/>
    </source>
</evidence>
<dbReference type="GO" id="GO:0000272">
    <property type="term" value="P:polysaccharide catabolic process"/>
    <property type="evidence" value="ECO:0007669"/>
    <property type="project" value="UniProtKB-KW"/>
</dbReference>
<keyword evidence="9" id="KW-0119">Carbohydrate metabolism</keyword>
<dbReference type="Gene3D" id="2.60.40.10">
    <property type="entry name" value="Immunoglobulins"/>
    <property type="match status" value="4"/>
</dbReference>
<dbReference type="CDD" id="cd00146">
    <property type="entry name" value="PKD"/>
    <property type="match status" value="3"/>
</dbReference>
<dbReference type="EMBL" id="QEEX01000001">
    <property type="protein sequence ID" value="PWB98483.1"/>
    <property type="molecule type" value="Genomic_DNA"/>
</dbReference>
<evidence type="ECO:0000256" key="2">
    <source>
        <dbReference type="ARBA" id="ARBA00022692"/>
    </source>
</evidence>
<keyword evidence="5" id="KW-1133">Transmembrane helix</keyword>
<evidence type="ECO:0000256" key="9">
    <source>
        <dbReference type="ARBA" id="ARBA00023326"/>
    </source>
</evidence>